<dbReference type="Pfam" id="PF07336">
    <property type="entry name" value="ABATE"/>
    <property type="match status" value="1"/>
</dbReference>
<dbReference type="Pfam" id="PF11706">
    <property type="entry name" value="zf-CGNR"/>
    <property type="match status" value="1"/>
</dbReference>
<dbReference type="InterPro" id="IPR010852">
    <property type="entry name" value="ABATE"/>
</dbReference>
<dbReference type="PANTHER" id="PTHR35525:SF3">
    <property type="entry name" value="BLL6575 PROTEIN"/>
    <property type="match status" value="1"/>
</dbReference>
<reference evidence="2 3" key="1">
    <citation type="submission" date="2024-06" db="EMBL/GenBank/DDBJ databases">
        <title>Thioclava kandeliae sp. nov. from a rhizosphere soil sample of Kandelia candel in a mangrove.</title>
        <authorList>
            <person name="Mu T."/>
        </authorList>
    </citation>
    <scope>NUCLEOTIDE SEQUENCE [LARGE SCALE GENOMIC DNA]</scope>
    <source>
        <strain evidence="2 3">CPCC 100088</strain>
    </source>
</reference>
<evidence type="ECO:0000313" key="2">
    <source>
        <dbReference type="EMBL" id="MER5172386.1"/>
    </source>
</evidence>
<gene>
    <name evidence="2" type="ORF">VSX56_11435</name>
</gene>
<evidence type="ECO:0000259" key="1">
    <source>
        <dbReference type="Pfam" id="PF11706"/>
    </source>
</evidence>
<accession>A0ABV1SIB8</accession>
<dbReference type="InterPro" id="IPR021005">
    <property type="entry name" value="Znf_CGNR"/>
</dbReference>
<dbReference type="PANTHER" id="PTHR35525">
    <property type="entry name" value="BLL6575 PROTEIN"/>
    <property type="match status" value="1"/>
</dbReference>
<dbReference type="Proteomes" id="UP001438953">
    <property type="component" value="Unassembled WGS sequence"/>
</dbReference>
<protein>
    <submittedName>
        <fullName evidence="2">CGNR zinc finger domain-containing protein</fullName>
    </submittedName>
</protein>
<evidence type="ECO:0000313" key="3">
    <source>
        <dbReference type="Proteomes" id="UP001438953"/>
    </source>
</evidence>
<keyword evidence="3" id="KW-1185">Reference proteome</keyword>
<dbReference type="RefSeq" id="WP_350937187.1">
    <property type="nucleotide sequence ID" value="NZ_JAYWLC010000008.1"/>
</dbReference>
<comment type="caution">
    <text evidence="2">The sequence shown here is derived from an EMBL/GenBank/DDBJ whole genome shotgun (WGS) entry which is preliminary data.</text>
</comment>
<dbReference type="InterPro" id="IPR023286">
    <property type="entry name" value="ABATE_dom_sf"/>
</dbReference>
<dbReference type="EMBL" id="JAYWLC010000008">
    <property type="protein sequence ID" value="MER5172386.1"/>
    <property type="molecule type" value="Genomic_DNA"/>
</dbReference>
<name>A0ABV1SIB8_9RHOB</name>
<dbReference type="Gene3D" id="1.10.3300.10">
    <property type="entry name" value="Jann2411-like domain"/>
    <property type="match status" value="1"/>
</dbReference>
<sequence length="186" mass="21182">MSKMLFGTDTQPSAEMAVALVNSLPERGGQEGLPDSESLLRMGRALQIFYQPDGSQAELLAMRNLRQRLNEIIRTPELQPRMDMLNELFFSASAIPQIVTHPEDPTPHFHYTLEDASYIDHIKAITTYALSRLIIIGEWGRLRTCEGHDCNRLFLDTTRNGKRLYCNSKTCGNRIHSARYRNRATS</sequence>
<feature type="domain" description="Zinc finger CGNR" evidence="1">
    <location>
        <begin position="141"/>
        <end position="183"/>
    </location>
</feature>
<proteinExistence type="predicted"/>
<organism evidence="2 3">
    <name type="scientific">Thioclava kandeliae</name>
    <dbReference type="NCBI Taxonomy" id="3070818"/>
    <lineage>
        <taxon>Bacteria</taxon>
        <taxon>Pseudomonadati</taxon>
        <taxon>Pseudomonadota</taxon>
        <taxon>Alphaproteobacteria</taxon>
        <taxon>Rhodobacterales</taxon>
        <taxon>Paracoccaceae</taxon>
        <taxon>Thioclava</taxon>
    </lineage>
</organism>
<dbReference type="SUPFAM" id="SSF160904">
    <property type="entry name" value="Jann2411-like"/>
    <property type="match status" value="1"/>
</dbReference>